<dbReference type="InterPro" id="IPR003663">
    <property type="entry name" value="Sugar/inositol_transpt"/>
</dbReference>
<proteinExistence type="inferred from homology"/>
<dbReference type="PRINTS" id="PR00171">
    <property type="entry name" value="SUGRTRNSPORT"/>
</dbReference>
<keyword evidence="4 7" id="KW-0812">Transmembrane</keyword>
<comment type="caution">
    <text evidence="9">The sequence shown here is derived from an EMBL/GenBank/DDBJ whole genome shotgun (WGS) entry which is preliminary data.</text>
</comment>
<protein>
    <submittedName>
        <fullName evidence="9">General substrate transporter</fullName>
    </submittedName>
</protein>
<dbReference type="GO" id="GO:0005351">
    <property type="term" value="F:carbohydrate:proton symporter activity"/>
    <property type="evidence" value="ECO:0007669"/>
    <property type="project" value="TreeGrafter"/>
</dbReference>
<evidence type="ECO:0000256" key="6">
    <source>
        <dbReference type="ARBA" id="ARBA00023136"/>
    </source>
</evidence>
<feature type="transmembrane region" description="Helical" evidence="7">
    <location>
        <begin position="15"/>
        <end position="34"/>
    </location>
</feature>
<feature type="transmembrane region" description="Helical" evidence="7">
    <location>
        <begin position="64"/>
        <end position="82"/>
    </location>
</feature>
<evidence type="ECO:0000256" key="1">
    <source>
        <dbReference type="ARBA" id="ARBA00004141"/>
    </source>
</evidence>
<feature type="transmembrane region" description="Helical" evidence="7">
    <location>
        <begin position="288"/>
        <end position="308"/>
    </location>
</feature>
<dbReference type="Gene3D" id="1.20.1250.20">
    <property type="entry name" value="MFS general substrate transporter like domains"/>
    <property type="match status" value="1"/>
</dbReference>
<name>A0A9P4QLT4_9PLEO</name>
<feature type="transmembrane region" description="Helical" evidence="7">
    <location>
        <begin position="250"/>
        <end position="273"/>
    </location>
</feature>
<dbReference type="InterPro" id="IPR005828">
    <property type="entry name" value="MFS_sugar_transport-like"/>
</dbReference>
<keyword evidence="5 7" id="KW-1133">Transmembrane helix</keyword>
<dbReference type="InterPro" id="IPR020846">
    <property type="entry name" value="MFS_dom"/>
</dbReference>
<dbReference type="OrthoDB" id="6133115at2759"/>
<feature type="transmembrane region" description="Helical" evidence="7">
    <location>
        <begin position="385"/>
        <end position="410"/>
    </location>
</feature>
<dbReference type="FunFam" id="1.20.1250.20:FF:000134">
    <property type="entry name" value="MFS sugar transporter protein"/>
    <property type="match status" value="1"/>
</dbReference>
<evidence type="ECO:0000256" key="7">
    <source>
        <dbReference type="SAM" id="Phobius"/>
    </source>
</evidence>
<keyword evidence="10" id="KW-1185">Reference proteome</keyword>
<dbReference type="PANTHER" id="PTHR48022:SF31">
    <property type="entry name" value="HEXOSE TRANSPORTER"/>
    <property type="match status" value="1"/>
</dbReference>
<evidence type="ECO:0000256" key="3">
    <source>
        <dbReference type="ARBA" id="ARBA00022448"/>
    </source>
</evidence>
<feature type="transmembrane region" description="Helical" evidence="7">
    <location>
        <begin position="320"/>
        <end position="340"/>
    </location>
</feature>
<reference evidence="9" key="1">
    <citation type="journal article" date="2020" name="Stud. Mycol.">
        <title>101 Dothideomycetes genomes: a test case for predicting lifestyles and emergence of pathogens.</title>
        <authorList>
            <person name="Haridas S."/>
            <person name="Albert R."/>
            <person name="Binder M."/>
            <person name="Bloem J."/>
            <person name="Labutti K."/>
            <person name="Salamov A."/>
            <person name="Andreopoulos B."/>
            <person name="Baker S."/>
            <person name="Barry K."/>
            <person name="Bills G."/>
            <person name="Bluhm B."/>
            <person name="Cannon C."/>
            <person name="Castanera R."/>
            <person name="Culley D."/>
            <person name="Daum C."/>
            <person name="Ezra D."/>
            <person name="Gonzalez J."/>
            <person name="Henrissat B."/>
            <person name="Kuo A."/>
            <person name="Liang C."/>
            <person name="Lipzen A."/>
            <person name="Lutzoni F."/>
            <person name="Magnuson J."/>
            <person name="Mondo S."/>
            <person name="Nolan M."/>
            <person name="Ohm R."/>
            <person name="Pangilinan J."/>
            <person name="Park H.-J."/>
            <person name="Ramirez L."/>
            <person name="Alfaro M."/>
            <person name="Sun H."/>
            <person name="Tritt A."/>
            <person name="Yoshinaga Y."/>
            <person name="Zwiers L.-H."/>
            <person name="Turgeon B."/>
            <person name="Goodwin S."/>
            <person name="Spatafora J."/>
            <person name="Crous P."/>
            <person name="Grigoriev I."/>
        </authorList>
    </citation>
    <scope>NUCLEOTIDE SEQUENCE</scope>
    <source>
        <strain evidence="9">CBS 125425</strain>
    </source>
</reference>
<gene>
    <name evidence="9" type="ORF">EJ04DRAFT_503400</name>
</gene>
<dbReference type="GO" id="GO:0016020">
    <property type="term" value="C:membrane"/>
    <property type="evidence" value="ECO:0007669"/>
    <property type="project" value="UniProtKB-SubCell"/>
</dbReference>
<dbReference type="InterPro" id="IPR005829">
    <property type="entry name" value="Sugar_transporter_CS"/>
</dbReference>
<feature type="transmembrane region" description="Helical" evidence="7">
    <location>
        <begin position="352"/>
        <end position="373"/>
    </location>
</feature>
<feature type="transmembrane region" description="Helical" evidence="7">
    <location>
        <begin position="150"/>
        <end position="182"/>
    </location>
</feature>
<evidence type="ECO:0000313" key="9">
    <source>
        <dbReference type="EMBL" id="KAF2728859.1"/>
    </source>
</evidence>
<organism evidence="9 10">
    <name type="scientific">Polyplosphaeria fusca</name>
    <dbReference type="NCBI Taxonomy" id="682080"/>
    <lineage>
        <taxon>Eukaryota</taxon>
        <taxon>Fungi</taxon>
        <taxon>Dikarya</taxon>
        <taxon>Ascomycota</taxon>
        <taxon>Pezizomycotina</taxon>
        <taxon>Dothideomycetes</taxon>
        <taxon>Pleosporomycetidae</taxon>
        <taxon>Pleosporales</taxon>
        <taxon>Tetraplosphaeriaceae</taxon>
        <taxon>Polyplosphaeria</taxon>
    </lineage>
</organism>
<dbReference type="Proteomes" id="UP000799444">
    <property type="component" value="Unassembled WGS sequence"/>
</dbReference>
<evidence type="ECO:0000256" key="4">
    <source>
        <dbReference type="ARBA" id="ARBA00022692"/>
    </source>
</evidence>
<feature type="transmembrane region" description="Helical" evidence="7">
    <location>
        <begin position="89"/>
        <end position="107"/>
    </location>
</feature>
<feature type="transmembrane region" description="Helical" evidence="7">
    <location>
        <begin position="416"/>
        <end position="436"/>
    </location>
</feature>
<keyword evidence="3" id="KW-0813">Transport</keyword>
<keyword evidence="6 7" id="KW-0472">Membrane</keyword>
<evidence type="ECO:0000256" key="2">
    <source>
        <dbReference type="ARBA" id="ARBA00010992"/>
    </source>
</evidence>
<feature type="domain" description="Major facilitator superfamily (MFS) profile" evidence="8">
    <location>
        <begin position="21"/>
        <end position="439"/>
    </location>
</feature>
<evidence type="ECO:0000256" key="5">
    <source>
        <dbReference type="ARBA" id="ARBA00022989"/>
    </source>
</evidence>
<dbReference type="Pfam" id="PF00083">
    <property type="entry name" value="Sugar_tr"/>
    <property type="match status" value="1"/>
</dbReference>
<comment type="subcellular location">
    <subcellularLocation>
        <location evidence="1">Membrane</location>
        <topology evidence="1">Multi-pass membrane protein</topology>
    </subcellularLocation>
</comment>
<dbReference type="PROSITE" id="PS00217">
    <property type="entry name" value="SUGAR_TRANSPORT_2"/>
    <property type="match status" value="1"/>
</dbReference>
<comment type="similarity">
    <text evidence="2">Belongs to the major facilitator superfamily. Sugar transporter (TC 2.A.1.1) family.</text>
</comment>
<sequence>MVPGEVSKLVPRNQALLLACIIGTSVIDSVLVGFDSSLMGSLNVMPSYTSYFTLTTTTKSLNTAISYMGGALMSLFAGPLVDWRGRKECIFWSALIALVGGVIQGAAQNIGMFIAGRFIVGFGLGLAQVSTPTLVAETAPVQWRGFALGLYYACWGIGTLLAAGVCYGVSISIACMVILLFVPESPRWLISRGRNEEALEILAIANAAGRTTDPVVLLQYKEISDTLQWEKERELSVAQALAQPNNRRRILITSTFSIMVMLPGTNIVTFYFGDMLSSAGISDPTTQLQINVILTSWTFVVAVIASLFTDKLGRKTLCALSLSTGVVALYILAGLTAVYGESTNNSGIYGTIAMIFIYNATYAWGITPLTVLYPPEVLSFDIRAVGMGIYTFTTKLCGLFVTMAVPFGLAAISWKVYIINASVDILMVAFVLVFWVETRGLTLEEVDRLFDGVKHSDVPDLEAIKGGNVSVDVDVLDGGAASVAKGGEVVAEVGKG</sequence>
<dbReference type="PANTHER" id="PTHR48022">
    <property type="entry name" value="PLASTIDIC GLUCOSE TRANSPORTER 4"/>
    <property type="match status" value="1"/>
</dbReference>
<dbReference type="EMBL" id="ML996264">
    <property type="protein sequence ID" value="KAF2728859.1"/>
    <property type="molecule type" value="Genomic_DNA"/>
</dbReference>
<dbReference type="SUPFAM" id="SSF103473">
    <property type="entry name" value="MFS general substrate transporter"/>
    <property type="match status" value="1"/>
</dbReference>
<evidence type="ECO:0000259" key="8">
    <source>
        <dbReference type="PROSITE" id="PS50850"/>
    </source>
</evidence>
<accession>A0A9P4QLT4</accession>
<dbReference type="AlphaFoldDB" id="A0A9P4QLT4"/>
<dbReference type="InterPro" id="IPR036259">
    <property type="entry name" value="MFS_trans_sf"/>
</dbReference>
<evidence type="ECO:0000313" key="10">
    <source>
        <dbReference type="Proteomes" id="UP000799444"/>
    </source>
</evidence>
<dbReference type="PROSITE" id="PS50850">
    <property type="entry name" value="MFS"/>
    <property type="match status" value="1"/>
</dbReference>
<dbReference type="InterPro" id="IPR050360">
    <property type="entry name" value="MFS_Sugar_Transporters"/>
</dbReference>